<keyword evidence="1" id="KW-0812">Transmembrane</keyword>
<dbReference type="RefSeq" id="WP_243556311.1">
    <property type="nucleotide sequence ID" value="NZ_CP094528.1"/>
</dbReference>
<evidence type="ECO:0000259" key="2">
    <source>
        <dbReference type="Pfam" id="PF03703"/>
    </source>
</evidence>
<sequence>MSRPPSTSRTGAPTASPERVVARVRRHGRMLILPVLLLVAVAGALPYALGILAEDWQRWAAIALAAVLVVLGVLLPYLAWLTRRTTITTRRVILRSGVFVRTRRDVPLARSIDIRVRQSPGQRLFGCGDVRVDAGQERPVVLQDVPRPALLQEALHELVDAEHARAVLAAQAAGRPGGGIEGDTVVFGAR</sequence>
<dbReference type="InterPro" id="IPR005182">
    <property type="entry name" value="YdbS-like_PH"/>
</dbReference>
<feature type="transmembrane region" description="Helical" evidence="1">
    <location>
        <begin position="31"/>
        <end position="53"/>
    </location>
</feature>
<evidence type="ECO:0000313" key="4">
    <source>
        <dbReference type="Proteomes" id="UP000832097"/>
    </source>
</evidence>
<feature type="domain" description="YdbS-like PH" evidence="2">
    <location>
        <begin position="80"/>
        <end position="152"/>
    </location>
</feature>
<dbReference type="EMBL" id="CP094528">
    <property type="protein sequence ID" value="UOE44474.1"/>
    <property type="molecule type" value="Genomic_DNA"/>
</dbReference>
<gene>
    <name evidence="3" type="ORF">MTO99_01380</name>
</gene>
<organism evidence="3 4">
    <name type="scientific">Agromyces larvae</name>
    <dbReference type="NCBI Taxonomy" id="2929802"/>
    <lineage>
        <taxon>Bacteria</taxon>
        <taxon>Bacillati</taxon>
        <taxon>Actinomycetota</taxon>
        <taxon>Actinomycetes</taxon>
        <taxon>Micrococcales</taxon>
        <taxon>Microbacteriaceae</taxon>
        <taxon>Agromyces</taxon>
    </lineage>
</organism>
<proteinExistence type="predicted"/>
<feature type="transmembrane region" description="Helical" evidence="1">
    <location>
        <begin position="59"/>
        <end position="81"/>
    </location>
</feature>
<evidence type="ECO:0000256" key="1">
    <source>
        <dbReference type="SAM" id="Phobius"/>
    </source>
</evidence>
<accession>A0ABY4C0E0</accession>
<dbReference type="PANTHER" id="PTHR37938">
    <property type="entry name" value="BLL0215 PROTEIN"/>
    <property type="match status" value="1"/>
</dbReference>
<keyword evidence="1" id="KW-1133">Transmembrane helix</keyword>
<keyword evidence="1" id="KW-0472">Membrane</keyword>
<protein>
    <submittedName>
        <fullName evidence="3">PH domain-containing protein</fullName>
    </submittedName>
</protein>
<keyword evidence="4" id="KW-1185">Reference proteome</keyword>
<dbReference type="PANTHER" id="PTHR37938:SF1">
    <property type="entry name" value="BLL0215 PROTEIN"/>
    <property type="match status" value="1"/>
</dbReference>
<dbReference type="Proteomes" id="UP000832097">
    <property type="component" value="Chromosome"/>
</dbReference>
<evidence type="ECO:0000313" key="3">
    <source>
        <dbReference type="EMBL" id="UOE44474.1"/>
    </source>
</evidence>
<reference evidence="3 4" key="1">
    <citation type="submission" date="2022-03" db="EMBL/GenBank/DDBJ databases">
        <title>Mucilaginibacter sp. isolated from the gut of Protaetia brevitarsis seulensis larvae.</title>
        <authorList>
            <person name="Won M."/>
            <person name="Kim S.-J."/>
            <person name="Kwon S.-W."/>
        </authorList>
    </citation>
    <scope>NUCLEOTIDE SEQUENCE [LARGE SCALE GENOMIC DNA]</scope>
    <source>
        <strain evidence="3 4">CFWR-12</strain>
    </source>
</reference>
<dbReference type="Pfam" id="PF03703">
    <property type="entry name" value="bPH_2"/>
    <property type="match status" value="1"/>
</dbReference>
<name>A0ABY4C0E0_9MICO</name>